<gene>
    <name evidence="2" type="ORF">BG261_02650</name>
</gene>
<evidence type="ECO:0000256" key="1">
    <source>
        <dbReference type="SAM" id="Phobius"/>
    </source>
</evidence>
<dbReference type="EMBL" id="MKIR01000012">
    <property type="protein sequence ID" value="OFI49497.1"/>
    <property type="molecule type" value="Genomic_DNA"/>
</dbReference>
<keyword evidence="1" id="KW-1133">Transmembrane helix</keyword>
<feature type="transmembrane region" description="Helical" evidence="1">
    <location>
        <begin position="6"/>
        <end position="23"/>
    </location>
</feature>
<evidence type="ECO:0000313" key="2">
    <source>
        <dbReference type="EMBL" id="OFI49497.1"/>
    </source>
</evidence>
<sequence>MKKDWIFVPMLCGLLGFFLEIFFKSKLLFSISGILISISIILVSYKLGVEKDRSLLSIDFDFSDTYLKFISFFLLVLGIIGICFFIVINFIDINMKF</sequence>
<keyword evidence="1" id="KW-0812">Transmembrane</keyword>
<evidence type="ECO:0000313" key="3">
    <source>
        <dbReference type="Proteomes" id="UP000178622"/>
    </source>
</evidence>
<dbReference type="AlphaFoldDB" id="A0A1E8GMW2"/>
<keyword evidence="3" id="KW-1185">Reference proteome</keyword>
<comment type="caution">
    <text evidence="2">The sequence shown here is derived from an EMBL/GenBank/DDBJ whole genome shotgun (WGS) entry which is preliminary data.</text>
</comment>
<feature type="transmembrane region" description="Helical" evidence="1">
    <location>
        <begin position="69"/>
        <end position="91"/>
    </location>
</feature>
<name>A0A1E8GMW2_9LACT</name>
<proteinExistence type="predicted"/>
<keyword evidence="1" id="KW-0472">Membrane</keyword>
<dbReference type="RefSeq" id="WP_070792014.1">
    <property type="nucleotide sequence ID" value="NZ_MKIR01000012.1"/>
</dbReference>
<dbReference type="Proteomes" id="UP000178622">
    <property type="component" value="Unassembled WGS sequence"/>
</dbReference>
<accession>A0A1E8GMW2</accession>
<organism evidence="2 3">
    <name type="scientific">Floricoccus tropicus</name>
    <dbReference type="NCBI Taxonomy" id="1859473"/>
    <lineage>
        <taxon>Bacteria</taxon>
        <taxon>Bacillati</taxon>
        <taxon>Bacillota</taxon>
        <taxon>Bacilli</taxon>
        <taxon>Lactobacillales</taxon>
        <taxon>Streptococcaceae</taxon>
        <taxon>Floricoccus</taxon>
    </lineage>
</organism>
<dbReference type="STRING" id="1859473.BG261_02650"/>
<reference evidence="3" key="1">
    <citation type="submission" date="2016-09" db="EMBL/GenBank/DDBJ databases">
        <title>Draft genome sequence of a novel species of the family Streptococcaceae isolated from flowers.</title>
        <authorList>
            <person name="Chuah L.-O."/>
            <person name="Yap K.-P."/>
            <person name="Thong K.L."/>
            <person name="Liong M.T."/>
            <person name="Ahmad R."/>
            <person name="Rusul G."/>
        </authorList>
    </citation>
    <scope>NUCLEOTIDE SEQUENCE [LARGE SCALE GENOMIC DNA]</scope>
    <source>
        <strain evidence="3">DF1</strain>
    </source>
</reference>
<feature type="transmembrane region" description="Helical" evidence="1">
    <location>
        <begin position="28"/>
        <end position="49"/>
    </location>
</feature>
<protein>
    <submittedName>
        <fullName evidence="2">Uncharacterized protein</fullName>
    </submittedName>
</protein>